<dbReference type="VEuPathDB" id="PiroplasmaDB:BMR1_02g02190"/>
<dbReference type="KEGG" id="bmic:BMR1_02g02190"/>
<gene>
    <name evidence="2" type="ORF">BMR1_02g02190</name>
</gene>
<dbReference type="GeneID" id="24424224"/>
<sequence>MMLFILKVLTWDKTILEPVIMCGMIGYPNYLKFFSKPLNWINIFEFVNSYRYIGNNTCEKVIHQRNCCWVMESLCNALLRCTITYPWFKFKNVISTVFSDYNLEYIPANVSKRDIANVARFIATFNEKHNVEMLTNIKIFIQRSVDIYKVFEADSNCYASFKEQAVQDRHSAAWGILDTMHLTGICVALDENYGERENLIKLCNCLEVTLGHITKLEKLNIYRNLSYLLKNRYNVWVDQDVISTRVFGENSVQVMRTSRIPF</sequence>
<dbReference type="Proteomes" id="UP000002899">
    <property type="component" value="Chromosome II"/>
</dbReference>
<proteinExistence type="predicted"/>
<feature type="chain" id="PRO_5012797255" evidence="1">
    <location>
        <begin position="17"/>
        <end position="262"/>
    </location>
</feature>
<dbReference type="RefSeq" id="XP_021338174.1">
    <property type="nucleotide sequence ID" value="XM_021481544.1"/>
</dbReference>
<evidence type="ECO:0000313" key="3">
    <source>
        <dbReference type="Proteomes" id="UP000002899"/>
    </source>
</evidence>
<keyword evidence="3" id="KW-1185">Reference proteome</keyword>
<organism evidence="2 3">
    <name type="scientific">Babesia microti (strain RI)</name>
    <dbReference type="NCBI Taxonomy" id="1133968"/>
    <lineage>
        <taxon>Eukaryota</taxon>
        <taxon>Sar</taxon>
        <taxon>Alveolata</taxon>
        <taxon>Apicomplexa</taxon>
        <taxon>Aconoidasida</taxon>
        <taxon>Piroplasmida</taxon>
        <taxon>Babesiidae</taxon>
        <taxon>Babesia</taxon>
    </lineage>
</organism>
<reference evidence="2 3" key="3">
    <citation type="journal article" date="2016" name="Sci. Rep.">
        <title>Genome-wide diversity and gene expression profiling of Babesia microti isolates identify polymorphic genes that mediate host-pathogen interactions.</title>
        <authorList>
            <person name="Silva J.C."/>
            <person name="Cornillot E."/>
            <person name="McCracken C."/>
            <person name="Usmani-Brown S."/>
            <person name="Dwivedi A."/>
            <person name="Ifeonu O.O."/>
            <person name="Crabtree J."/>
            <person name="Gotia H.T."/>
            <person name="Virji A.Z."/>
            <person name="Reynes C."/>
            <person name="Colinge J."/>
            <person name="Kumar V."/>
            <person name="Lawres L."/>
            <person name="Pazzi J.E."/>
            <person name="Pablo J.V."/>
            <person name="Hung C."/>
            <person name="Brancato J."/>
            <person name="Kumari P."/>
            <person name="Orvis J."/>
            <person name="Tretina K."/>
            <person name="Chibucos M."/>
            <person name="Ott S."/>
            <person name="Sadzewicz L."/>
            <person name="Sengamalay N."/>
            <person name="Shetty A.C."/>
            <person name="Su Q."/>
            <person name="Tallon L."/>
            <person name="Fraser C.M."/>
            <person name="Frutos R."/>
            <person name="Molina D.M."/>
            <person name="Krause P.J."/>
            <person name="Ben Mamoun C."/>
        </authorList>
    </citation>
    <scope>NUCLEOTIDE SEQUENCE [LARGE SCALE GENOMIC DNA]</scope>
    <source>
        <strain evidence="2 3">RI</strain>
    </source>
</reference>
<dbReference type="EMBL" id="FO082872">
    <property type="protein sequence ID" value="SJK85972.1"/>
    <property type="molecule type" value="Genomic_DNA"/>
</dbReference>
<name>A0A1R4AAE9_BABMR</name>
<reference evidence="2 3" key="1">
    <citation type="journal article" date="2012" name="Nucleic Acids Res.">
        <title>Sequencing of the smallest Apicomplexan genome from the human pathogen Babesia microti.</title>
        <authorList>
            <person name="Cornillot E."/>
            <person name="Hadj-Kaddour K."/>
            <person name="Dassouli A."/>
            <person name="Noel B."/>
            <person name="Ranwez V."/>
            <person name="Vacherie B."/>
            <person name="Augagneur Y."/>
            <person name="Bres V."/>
            <person name="Duclos A."/>
            <person name="Randazzo S."/>
            <person name="Carcy B."/>
            <person name="Debierre-Grockiego F."/>
            <person name="Delbecq S."/>
            <person name="Moubri-Menage K."/>
            <person name="Shams-Eldin H."/>
            <person name="Usmani-Brown S."/>
            <person name="Bringaud F."/>
            <person name="Wincker P."/>
            <person name="Vivares C.P."/>
            <person name="Schwarz R.T."/>
            <person name="Schetters T.P."/>
            <person name="Krause P.J."/>
            <person name="Gorenflot A."/>
            <person name="Berry V."/>
            <person name="Barbe V."/>
            <person name="Ben Mamoun C."/>
        </authorList>
    </citation>
    <scope>NUCLEOTIDE SEQUENCE [LARGE SCALE GENOMIC DNA]</scope>
    <source>
        <strain evidence="2 3">RI</strain>
    </source>
</reference>
<keyword evidence="1" id="KW-0732">Signal</keyword>
<evidence type="ECO:0000256" key="1">
    <source>
        <dbReference type="SAM" id="SignalP"/>
    </source>
</evidence>
<feature type="signal peptide" evidence="1">
    <location>
        <begin position="1"/>
        <end position="16"/>
    </location>
</feature>
<reference evidence="2 3" key="2">
    <citation type="journal article" date="2013" name="PLoS ONE">
        <title>Whole genome mapping and re-organization of the nuclear and mitochondrial genomes of Babesia microti isolates.</title>
        <authorList>
            <person name="Cornillot E."/>
            <person name="Dassouli A."/>
            <person name="Garg A."/>
            <person name="Pachikara N."/>
            <person name="Randazzo S."/>
            <person name="Depoix D."/>
            <person name="Carcy B."/>
            <person name="Delbecq S."/>
            <person name="Frutos R."/>
            <person name="Silva J.C."/>
            <person name="Sutton R."/>
            <person name="Krause P.J."/>
            <person name="Mamoun C.B."/>
        </authorList>
    </citation>
    <scope>NUCLEOTIDE SEQUENCE [LARGE SCALE GENOMIC DNA]</scope>
    <source>
        <strain evidence="2 3">RI</strain>
    </source>
</reference>
<protein>
    <submittedName>
        <fullName evidence="2">Uncharacterized protein</fullName>
    </submittedName>
</protein>
<evidence type="ECO:0000313" key="2">
    <source>
        <dbReference type="EMBL" id="SJK85972.1"/>
    </source>
</evidence>
<accession>A0A1R4AAE9</accession>
<dbReference type="AlphaFoldDB" id="A0A1R4AAE9"/>